<organism evidence="2 3">
    <name type="scientific">Thalassotalea euphylliae</name>
    <dbReference type="NCBI Taxonomy" id="1655234"/>
    <lineage>
        <taxon>Bacteria</taxon>
        <taxon>Pseudomonadati</taxon>
        <taxon>Pseudomonadota</taxon>
        <taxon>Gammaproteobacteria</taxon>
        <taxon>Alteromonadales</taxon>
        <taxon>Colwelliaceae</taxon>
        <taxon>Thalassotalea</taxon>
    </lineage>
</organism>
<keyword evidence="1" id="KW-1133">Transmembrane helix</keyword>
<feature type="transmembrane region" description="Helical" evidence="1">
    <location>
        <begin position="6"/>
        <end position="24"/>
    </location>
</feature>
<keyword evidence="1" id="KW-0472">Membrane</keyword>
<proteinExistence type="predicted"/>
<keyword evidence="1" id="KW-0812">Transmembrane</keyword>
<feature type="transmembrane region" description="Helical" evidence="1">
    <location>
        <begin position="36"/>
        <end position="53"/>
    </location>
</feature>
<dbReference type="Pfam" id="PF10066">
    <property type="entry name" value="DUF2304"/>
    <property type="match status" value="1"/>
</dbReference>
<dbReference type="Proteomes" id="UP000256899">
    <property type="component" value="Unassembled WGS sequence"/>
</dbReference>
<name>A0A3E0TZX7_9GAMM</name>
<evidence type="ECO:0000313" key="2">
    <source>
        <dbReference type="EMBL" id="REL30218.1"/>
    </source>
</evidence>
<gene>
    <name evidence="2" type="ORF">DXX94_05580</name>
</gene>
<protein>
    <submittedName>
        <fullName evidence="2">DUF2304 domain-containing protein</fullName>
    </submittedName>
</protein>
<accession>A0A3E0TZX7</accession>
<evidence type="ECO:0000313" key="3">
    <source>
        <dbReference type="Proteomes" id="UP000256899"/>
    </source>
</evidence>
<dbReference type="InterPro" id="IPR019277">
    <property type="entry name" value="DUF2304"/>
</dbReference>
<feature type="transmembrane region" description="Helical" evidence="1">
    <location>
        <begin position="59"/>
        <end position="84"/>
    </location>
</feature>
<evidence type="ECO:0000256" key="1">
    <source>
        <dbReference type="SAM" id="Phobius"/>
    </source>
</evidence>
<reference evidence="3" key="1">
    <citation type="submission" date="2018-08" db="EMBL/GenBank/DDBJ databases">
        <title>Thalassotalea euphylliae genome.</title>
        <authorList>
            <person name="Summers S."/>
            <person name="Rice S.A."/>
            <person name="Freckelton M.L."/>
            <person name="Nedved B.T."/>
            <person name="Hadfield M.G."/>
        </authorList>
    </citation>
    <scope>NUCLEOTIDE SEQUENCE [LARGE SCALE GENOMIC DNA]</scope>
    <source>
        <strain evidence="3">H3</strain>
    </source>
</reference>
<dbReference type="EMBL" id="QUOT01000001">
    <property type="protein sequence ID" value="REL30218.1"/>
    <property type="molecule type" value="Genomic_DNA"/>
</dbReference>
<sequence length="119" mass="13229">MLLSPQLVSSLIGVAIAAIIFFLVRRDHLQPKQAFRWFFVALAVALLGFYPSVIDRVGIFLGIAYPPVIPLILGLGAALVKILLMDIERNNMNVTIDRTVQKLAILETEIEQLKKKSSN</sequence>
<dbReference type="AlphaFoldDB" id="A0A3E0TZX7"/>
<comment type="caution">
    <text evidence="2">The sequence shown here is derived from an EMBL/GenBank/DDBJ whole genome shotgun (WGS) entry which is preliminary data.</text>
</comment>
<keyword evidence="3" id="KW-1185">Reference proteome</keyword>